<dbReference type="AlphaFoldDB" id="D8SQE5"/>
<protein>
    <recommendedName>
        <fullName evidence="4">Dirigent protein</fullName>
    </recommendedName>
</protein>
<dbReference type="Proteomes" id="UP000001514">
    <property type="component" value="Unassembled WGS sequence"/>
</dbReference>
<dbReference type="PANTHER" id="PTHR21495">
    <property type="entry name" value="NUCLEOPORIN-RELATED"/>
    <property type="match status" value="1"/>
</dbReference>
<keyword evidence="4" id="KW-0052">Apoplast</keyword>
<comment type="subunit">
    <text evidence="2 4">Homodimer.</text>
</comment>
<evidence type="ECO:0000256" key="1">
    <source>
        <dbReference type="ARBA" id="ARBA00010746"/>
    </source>
</evidence>
<dbReference type="Gramene" id="EFJ13450">
    <property type="protein sequence ID" value="EFJ13450"/>
    <property type="gene ID" value="SELMODRAFT_19502"/>
</dbReference>
<dbReference type="HOGENOM" id="CLU_087111_6_0_1"/>
<dbReference type="GO" id="GO:0009699">
    <property type="term" value="P:phenylpropanoid biosynthetic process"/>
    <property type="evidence" value="ECO:0007669"/>
    <property type="project" value="UniProtKB-ARBA"/>
</dbReference>
<keyword evidence="6" id="KW-1185">Reference proteome</keyword>
<dbReference type="InterPro" id="IPR044859">
    <property type="entry name" value="Allene_oxi_cyc_Dirigent"/>
</dbReference>
<dbReference type="KEGG" id="smo:SELMODRAFT_19502"/>
<organism evidence="6">
    <name type="scientific">Selaginella moellendorffii</name>
    <name type="common">Spikemoss</name>
    <dbReference type="NCBI Taxonomy" id="88036"/>
    <lineage>
        <taxon>Eukaryota</taxon>
        <taxon>Viridiplantae</taxon>
        <taxon>Streptophyta</taxon>
        <taxon>Embryophyta</taxon>
        <taxon>Tracheophyta</taxon>
        <taxon>Lycopodiopsida</taxon>
        <taxon>Selaginellales</taxon>
        <taxon>Selaginellaceae</taxon>
        <taxon>Selaginella</taxon>
    </lineage>
</organism>
<evidence type="ECO:0000256" key="2">
    <source>
        <dbReference type="ARBA" id="ARBA00011738"/>
    </source>
</evidence>
<comment type="subcellular location">
    <subcellularLocation>
        <location evidence="4">Secreted</location>
        <location evidence="4">Extracellular space</location>
        <location evidence="4">Apoplast</location>
    </subcellularLocation>
</comment>
<evidence type="ECO:0000256" key="3">
    <source>
        <dbReference type="ARBA" id="ARBA00022525"/>
    </source>
</evidence>
<dbReference type="InParanoid" id="D8SQE5"/>
<dbReference type="GO" id="GO:0048046">
    <property type="term" value="C:apoplast"/>
    <property type="evidence" value="ECO:0007669"/>
    <property type="project" value="UniProtKB-SubCell"/>
</dbReference>
<dbReference type="Pfam" id="PF03018">
    <property type="entry name" value="Dirigent"/>
    <property type="match status" value="1"/>
</dbReference>
<name>D8SQE5_SELML</name>
<gene>
    <name evidence="5" type="ORF">SELMODRAFT_19502</name>
</gene>
<dbReference type="InterPro" id="IPR004265">
    <property type="entry name" value="Dirigent"/>
</dbReference>
<evidence type="ECO:0000256" key="4">
    <source>
        <dbReference type="RuleBase" id="RU363099"/>
    </source>
</evidence>
<accession>D8SQE5</accession>
<dbReference type="EMBL" id="GL377633">
    <property type="protein sequence ID" value="EFJ13450.1"/>
    <property type="molecule type" value="Genomic_DNA"/>
</dbReference>
<feature type="non-terminal residue" evidence="5">
    <location>
        <position position="86"/>
    </location>
</feature>
<keyword evidence="3 4" id="KW-0964">Secreted</keyword>
<dbReference type="Gene3D" id="2.40.480.10">
    <property type="entry name" value="Allene oxide cyclase-like"/>
    <property type="match status" value="1"/>
</dbReference>
<reference evidence="5 6" key="1">
    <citation type="journal article" date="2011" name="Science">
        <title>The Selaginella genome identifies genetic changes associated with the evolution of vascular plants.</title>
        <authorList>
            <person name="Banks J.A."/>
            <person name="Nishiyama T."/>
            <person name="Hasebe M."/>
            <person name="Bowman J.L."/>
            <person name="Gribskov M."/>
            <person name="dePamphilis C."/>
            <person name="Albert V.A."/>
            <person name="Aono N."/>
            <person name="Aoyama T."/>
            <person name="Ambrose B.A."/>
            <person name="Ashton N.W."/>
            <person name="Axtell M.J."/>
            <person name="Barker E."/>
            <person name="Barker M.S."/>
            <person name="Bennetzen J.L."/>
            <person name="Bonawitz N.D."/>
            <person name="Chapple C."/>
            <person name="Cheng C."/>
            <person name="Correa L.G."/>
            <person name="Dacre M."/>
            <person name="DeBarry J."/>
            <person name="Dreyer I."/>
            <person name="Elias M."/>
            <person name="Engstrom E.M."/>
            <person name="Estelle M."/>
            <person name="Feng L."/>
            <person name="Finet C."/>
            <person name="Floyd S.K."/>
            <person name="Frommer W.B."/>
            <person name="Fujita T."/>
            <person name="Gramzow L."/>
            <person name="Gutensohn M."/>
            <person name="Harholt J."/>
            <person name="Hattori M."/>
            <person name="Heyl A."/>
            <person name="Hirai T."/>
            <person name="Hiwatashi Y."/>
            <person name="Ishikawa M."/>
            <person name="Iwata M."/>
            <person name="Karol K.G."/>
            <person name="Koehler B."/>
            <person name="Kolukisaoglu U."/>
            <person name="Kubo M."/>
            <person name="Kurata T."/>
            <person name="Lalonde S."/>
            <person name="Li K."/>
            <person name="Li Y."/>
            <person name="Litt A."/>
            <person name="Lyons E."/>
            <person name="Manning G."/>
            <person name="Maruyama T."/>
            <person name="Michael T.P."/>
            <person name="Mikami K."/>
            <person name="Miyazaki S."/>
            <person name="Morinaga S."/>
            <person name="Murata T."/>
            <person name="Mueller-Roeber B."/>
            <person name="Nelson D.R."/>
            <person name="Obara M."/>
            <person name="Oguri Y."/>
            <person name="Olmstead R.G."/>
            <person name="Onodera N."/>
            <person name="Petersen B.L."/>
            <person name="Pils B."/>
            <person name="Prigge M."/>
            <person name="Rensing S.A."/>
            <person name="Riano-Pachon D.M."/>
            <person name="Roberts A.W."/>
            <person name="Sato Y."/>
            <person name="Scheller H.V."/>
            <person name="Schulz B."/>
            <person name="Schulz C."/>
            <person name="Shakirov E.V."/>
            <person name="Shibagaki N."/>
            <person name="Shinohara N."/>
            <person name="Shippen D.E."/>
            <person name="Soerensen I."/>
            <person name="Sotooka R."/>
            <person name="Sugimoto N."/>
            <person name="Sugita M."/>
            <person name="Sumikawa N."/>
            <person name="Tanurdzic M."/>
            <person name="Theissen G."/>
            <person name="Ulvskov P."/>
            <person name="Wakazuki S."/>
            <person name="Weng J.K."/>
            <person name="Willats W.W."/>
            <person name="Wipf D."/>
            <person name="Wolf P.G."/>
            <person name="Yang L."/>
            <person name="Zimmer A.D."/>
            <person name="Zhu Q."/>
            <person name="Mitros T."/>
            <person name="Hellsten U."/>
            <person name="Loque D."/>
            <person name="Otillar R."/>
            <person name="Salamov A."/>
            <person name="Schmutz J."/>
            <person name="Shapiro H."/>
            <person name="Lindquist E."/>
            <person name="Lucas S."/>
            <person name="Rokhsar D."/>
            <person name="Grigoriev I.V."/>
        </authorList>
    </citation>
    <scope>NUCLEOTIDE SEQUENCE [LARGE SCALE GENOMIC DNA]</scope>
</reference>
<comment type="similarity">
    <text evidence="1 4">Belongs to the plant dirigent protein family.</text>
</comment>
<sequence>VLDDILTARPSRNSTVVGSARGTLVWDSLNSNATSFLQTMTVEIKGRRGIISLLGQNHFPEKVREIAIVGGTGEFSLVQGTAKIST</sequence>
<feature type="non-terminal residue" evidence="5">
    <location>
        <position position="1"/>
    </location>
</feature>
<evidence type="ECO:0000313" key="5">
    <source>
        <dbReference type="EMBL" id="EFJ13450.1"/>
    </source>
</evidence>
<evidence type="ECO:0000313" key="6">
    <source>
        <dbReference type="Proteomes" id="UP000001514"/>
    </source>
</evidence>
<proteinExistence type="inferred from homology"/>
<comment type="function">
    <text evidence="4">Dirigent proteins impart stereoselectivity on the phenoxy radical-coupling reaction, yielding optically active lignans from two molecules of coniferyl alcohol in the biosynthesis of lignans, flavonolignans, and alkaloids and thus plays a central role in plant secondary metabolism.</text>
</comment>